<reference evidence="3 4" key="1">
    <citation type="journal article" date="2012" name="Int. J. Syst. Evol. Microbiol.">
        <title>Characterization of Tetragenococcus strains from sugar thick juice reveals a novel species, Tetragenococcus osmophilus sp. nov., and divides Tetragenococcus halophilus into two subspecies, T. halophilus subsp. halophilus subsp. nov. and T. halophilus subsp. flandriensis subsp. nov.</title>
        <authorList>
            <person name="Juste A."/>
            <person name="Van Trappen S."/>
            <person name="Verreth C."/>
            <person name="Cleenwerck I."/>
            <person name="De Vos P."/>
            <person name="Lievens B."/>
            <person name="Willems K.A."/>
        </authorList>
    </citation>
    <scope>NUCLEOTIDE SEQUENCE [LARGE SCALE GENOMIC DNA]</scope>
    <source>
        <strain evidence="3 4">LMG 26042</strain>
    </source>
</reference>
<gene>
    <name evidence="3" type="ORF">C7H83_10075</name>
</gene>
<sequence length="340" mass="39510">MELIARNYEETVEEILIGIDKESFEIKHEQNEIDELTFTINLNGRNKISYDLVQYENYILWNGQIYIIKQMTEAASGMSLTKDVTAMHISIELKDGYQYDELTGKRSVSQLLTHVFKAGDLGFSWEVIDKDNQFVTVEQENFGSDNYKKLIDEILDDYDAIMIADNKHLYFYPRGDYGNVVEDQIRYKYNTDDVSFDIDTLELKTQIKGFGKKDEDNDDKYYFDPITYTSPKAETWGIRIQDPVQDERYTVPGNMEKRLKKDLQDVPEISGTVTLKFQSDLHIYDYVPFIYEPLNINEYIQIVGLTEYPMQPSKPPNVTLSNTKKTMTSILASLVRKGVL</sequence>
<dbReference type="Gene3D" id="6.20.110.10">
    <property type="match status" value="1"/>
</dbReference>
<organism evidence="3 4">
    <name type="scientific">Tetragenococcus halophilus</name>
    <name type="common">Pediococcus halophilus</name>
    <dbReference type="NCBI Taxonomy" id="51669"/>
    <lineage>
        <taxon>Bacteria</taxon>
        <taxon>Bacillati</taxon>
        <taxon>Bacillota</taxon>
        <taxon>Bacilli</taxon>
        <taxon>Lactobacillales</taxon>
        <taxon>Enterococcaceae</taxon>
        <taxon>Tetragenococcus</taxon>
    </lineage>
</organism>
<dbReference type="Gene3D" id="3.55.50.40">
    <property type="match status" value="1"/>
</dbReference>
<evidence type="ECO:0000313" key="4">
    <source>
        <dbReference type="Proteomes" id="UP000280475"/>
    </source>
</evidence>
<evidence type="ECO:0000313" key="3">
    <source>
        <dbReference type="EMBL" id="AYW50789.1"/>
    </source>
</evidence>
<evidence type="ECO:0008006" key="5">
    <source>
        <dbReference type="Google" id="ProtNLM"/>
    </source>
</evidence>
<feature type="domain" description="Tail spike" evidence="1">
    <location>
        <begin position="92"/>
        <end position="333"/>
    </location>
</feature>
<dbReference type="InterPro" id="IPR010572">
    <property type="entry name" value="Tail_dom"/>
</dbReference>
<evidence type="ECO:0000259" key="1">
    <source>
        <dbReference type="Pfam" id="PF06605"/>
    </source>
</evidence>
<dbReference type="AlphaFoldDB" id="A0A3G5FKG5"/>
<protein>
    <recommendedName>
        <fullName evidence="5">Prophage tail endopeptidase domain-containing protein</fullName>
    </recommendedName>
</protein>
<feature type="domain" description="Prophage endopeptidase tail N-terminal" evidence="2">
    <location>
        <begin position="4"/>
        <end position="88"/>
    </location>
</feature>
<name>A0A3G5FKG5_TETHA</name>
<dbReference type="Pfam" id="PF18994">
    <property type="entry name" value="Prophage_tailD1"/>
    <property type="match status" value="1"/>
</dbReference>
<dbReference type="RefSeq" id="WP_103893032.1">
    <property type="nucleotide sequence ID" value="NZ_CP027768.1"/>
</dbReference>
<proteinExistence type="predicted"/>
<dbReference type="Proteomes" id="UP000280475">
    <property type="component" value="Chromosome"/>
</dbReference>
<evidence type="ECO:0000259" key="2">
    <source>
        <dbReference type="Pfam" id="PF18994"/>
    </source>
</evidence>
<dbReference type="Pfam" id="PF06605">
    <property type="entry name" value="Prophage_tail"/>
    <property type="match status" value="1"/>
</dbReference>
<dbReference type="EMBL" id="CP027768">
    <property type="protein sequence ID" value="AYW50789.1"/>
    <property type="molecule type" value="Genomic_DNA"/>
</dbReference>
<accession>A0A3G5FKG5</accession>
<dbReference type="InterPro" id="IPR044051">
    <property type="entry name" value="Prophage_tail_N"/>
</dbReference>